<keyword evidence="1" id="KW-1133">Transmembrane helix</keyword>
<keyword evidence="1" id="KW-0472">Membrane</keyword>
<dbReference type="InterPro" id="IPR043128">
    <property type="entry name" value="Rev_trsase/Diguanyl_cyclase"/>
</dbReference>
<name>A0A839V9Y6_9GAMM</name>
<evidence type="ECO:0000256" key="1">
    <source>
        <dbReference type="SAM" id="Phobius"/>
    </source>
</evidence>
<sequence>MTDRYPWPARLFTLMSATGALLLLGQALWFYLMGDYARILLPSLLAMVMVVAALLGIGRQNISRTASYLVLICGYLMIAVELPRQSGNPALWIGLPPVLTLLLLPLGSAMLLNLALTPVWLALLGNGQLDRDITLSYLTLVTVAALVPWEHLRQHALLQATDPRDPECPAVTRSALHDRLAGEFERAALLGQPLAVLLIDLPQVEMAGEQFGQRTRQALLETFCRAVTSRSRQQDLLGRENSEVFWLVLPDTTESSALLVRQRLEQALLRDRLLDIGRIEMHSRLCLPRPRETWPHFEQRLQAASQALLDT</sequence>
<feature type="domain" description="GGDEF" evidence="2">
    <location>
        <begin position="192"/>
        <end position="311"/>
    </location>
</feature>
<accession>A0A839V9Y6</accession>
<dbReference type="SUPFAM" id="SSF55073">
    <property type="entry name" value="Nucleotide cyclase"/>
    <property type="match status" value="1"/>
</dbReference>
<feature type="transmembrane region" description="Helical" evidence="1">
    <location>
        <begin position="39"/>
        <end position="58"/>
    </location>
</feature>
<evidence type="ECO:0000259" key="2">
    <source>
        <dbReference type="PROSITE" id="PS50887"/>
    </source>
</evidence>
<dbReference type="Gene3D" id="3.30.70.270">
    <property type="match status" value="1"/>
</dbReference>
<keyword evidence="1" id="KW-0812">Transmembrane</keyword>
<proteinExistence type="predicted"/>
<keyword evidence="3" id="KW-0548">Nucleotidyltransferase</keyword>
<reference evidence="3 4" key="1">
    <citation type="submission" date="2020-08" db="EMBL/GenBank/DDBJ databases">
        <title>Genomic Encyclopedia of Type Strains, Phase III (KMG-III): the genomes of soil and plant-associated and newly described type strains.</title>
        <authorList>
            <person name="Whitman W."/>
        </authorList>
    </citation>
    <scope>NUCLEOTIDE SEQUENCE [LARGE SCALE GENOMIC DNA]</scope>
    <source>
        <strain evidence="3 4">CECT 7282</strain>
    </source>
</reference>
<gene>
    <name evidence="3" type="ORF">FHR94_000578</name>
</gene>
<organism evidence="3 4">
    <name type="scientific">Halomonas cerina</name>
    <dbReference type="NCBI Taxonomy" id="447424"/>
    <lineage>
        <taxon>Bacteria</taxon>
        <taxon>Pseudomonadati</taxon>
        <taxon>Pseudomonadota</taxon>
        <taxon>Gammaproteobacteria</taxon>
        <taxon>Oceanospirillales</taxon>
        <taxon>Halomonadaceae</taxon>
        <taxon>Halomonas</taxon>
    </lineage>
</organism>
<dbReference type="EMBL" id="JACHXP010000002">
    <property type="protein sequence ID" value="MBB3189356.1"/>
    <property type="molecule type" value="Genomic_DNA"/>
</dbReference>
<dbReference type="InterPro" id="IPR029787">
    <property type="entry name" value="Nucleotide_cyclase"/>
</dbReference>
<feature type="transmembrane region" description="Helical" evidence="1">
    <location>
        <begin position="12"/>
        <end position="33"/>
    </location>
</feature>
<keyword evidence="3" id="KW-0808">Transferase</keyword>
<dbReference type="GO" id="GO:0052621">
    <property type="term" value="F:diguanylate cyclase activity"/>
    <property type="evidence" value="ECO:0007669"/>
    <property type="project" value="UniProtKB-EC"/>
</dbReference>
<dbReference type="EC" id="2.7.7.65" evidence="3"/>
<feature type="transmembrane region" description="Helical" evidence="1">
    <location>
        <begin position="102"/>
        <end position="123"/>
    </location>
</feature>
<dbReference type="AlphaFoldDB" id="A0A839V9Y6"/>
<dbReference type="PROSITE" id="PS50887">
    <property type="entry name" value="GGDEF"/>
    <property type="match status" value="1"/>
</dbReference>
<protein>
    <submittedName>
        <fullName evidence="3">Diguanylate cyclase</fullName>
        <ecNumber evidence="3">2.7.7.65</ecNumber>
    </submittedName>
</protein>
<comment type="caution">
    <text evidence="3">The sequence shown here is derived from an EMBL/GenBank/DDBJ whole genome shotgun (WGS) entry which is preliminary data.</text>
</comment>
<evidence type="ECO:0000313" key="4">
    <source>
        <dbReference type="Proteomes" id="UP000547614"/>
    </source>
</evidence>
<dbReference type="Proteomes" id="UP000547614">
    <property type="component" value="Unassembled WGS sequence"/>
</dbReference>
<evidence type="ECO:0000313" key="3">
    <source>
        <dbReference type="EMBL" id="MBB3189356.1"/>
    </source>
</evidence>
<dbReference type="InterPro" id="IPR000160">
    <property type="entry name" value="GGDEF_dom"/>
</dbReference>
<feature type="transmembrane region" description="Helical" evidence="1">
    <location>
        <begin position="65"/>
        <end position="82"/>
    </location>
</feature>
<dbReference type="RefSeq" id="WP_183324109.1">
    <property type="nucleotide sequence ID" value="NZ_JACHXP010000002.1"/>
</dbReference>
<dbReference type="Pfam" id="PF00990">
    <property type="entry name" value="GGDEF"/>
    <property type="match status" value="1"/>
</dbReference>
<keyword evidence="4" id="KW-1185">Reference proteome</keyword>